<name>A0A6J5K905_9BURK</name>
<feature type="compositionally biased region" description="Polar residues" evidence="1">
    <location>
        <begin position="3043"/>
        <end position="3067"/>
    </location>
</feature>
<evidence type="ECO:0000256" key="2">
    <source>
        <dbReference type="SAM" id="SignalP"/>
    </source>
</evidence>
<sequence>MLSMRHVAFAALCALGMQPLWVGAQVVAAPVAGSKPAVGVTANGLPIVQITAPNGAGVSNNSYTQYNVGPQGLILNNSGSNVQTQLGGYVTGNPNLGAGGARVIVNQVVGGSASQLLGYTEVAGQKAQVVVANPAGIYCNGCGFINTSRGVLTTGTPVFGGTGSLDAFHVTGGHIEIGAAGLNASNVDQVDLIARSVAVNGKIWAGQSLNVVAGNNDVRYSDLNVQSLGTDGNNPGVAIDVAQLGGMYAGKIMLVGTDAGVGVNSAGTIASQAGDLQLSSQGKVSLTGSTSASGNVTISAAGDVANTGSVYATQKTILNSQAQVSNSGTIAALGDTSIAGASVSSTGALGAGLDTNGNVAGTGSLAVTGAGSVTATGQQMAGGNLALSASSLNMAGGQTLSKGNASLSATGEGGDAGNIVHTGASLQVGGSLTVNAAGNVTNDHAQISAAQLGVTAGGISNRGGTLSQTGAGDTTLTASGALDNTGGSVTTNARNIAISSGSLTNENGTISQAGTGALNVQTGALDNGQGSIATNGAAVIAATSLQNGSGSVTSAQALKVTLSGDIHNTAGRLEAAGAVNVSGANVENTAGRIVSGNGDGLTLAASGRITNAAGTTAQGTTGGVIGGNGNAAISAASLTNSATMTAAQQLAVTTSGALDNSGGSLSGAALTANAATLRNANGTISAGTVSVTVPQLDNRGGNITANQINVNATNLTNGNGTLTQLGSGAMGVSVSGILDNSSGGIIQTNSTDLTLAPATLNNNGGTITHAGTGTLAIDAGHGTGALTNVGGKIATNGRAALSADSIDDTGGAILAQAGLNATVAGALNNTNGRLDSNGDLAVTSGSAITNGNGTISAAGNGSLQSASLRNSGSVTAGQNLNASVTGMLDNSAGTLGAQSVTANAASLKNTNGTISADRVSATVPQFDNSSGRIIANQLSLTATNLTNAHGSVTQLGTGAMGLVVSGTLDNSNGGLIQTKSTDLTLAPATLNNNGGTITHAATGILSVNAFSGTGAVTNVGGSIISNGQIALNAGTLDDTSGTIGGQAGLNATVAGAIDNTGGQLESNGNLSVASGSAIINTGGTIAASGNTTVHAASLANSGTVTAGQNLNAVVTGMLDNSGGTLGAQTLAANAASLKNANGAISADTVSVTVSEFDNRHGAITADQLSVTATNLTNQHGTITQLGTGATQFDVSGTLDNTSGGVIQAKGADLTVAAGTLSNGGGTITHAGTGTFSVDTPNGTGAITNVGGSMISNGQIALNAGSLDDTTGIIGGQLGLNATVAGAINNTGGQLESNGNLSVASGSAIMNTGGTIAASGNTTVRAASLTNSGSITAAQTLDAIVTGILDNSAGTLSAQTVTASAASLKNGNGTISADTVSATVPQLDNSNGRIIANQLSLTATNLTNAHGSVTQLGTGAMGLGVSGTLDNSDGGLIQTKSTDLTLAPATLNNNGGTITHAGTGMLTVIAANGTGAVTNVGGSIISNGQIALNAGTLNDTSGIVGGQTGLDVTIAGELNNTGGQLASNGNLSVASGSAIINTGGTIAASGDSTVQAASLTNGGSITAAQNLRTTVSGTLDNSNGTLSGQVITANATSFRDTNGVVSGNTVSMTAAQLDNSHGRMTTNQLALTATNLTNEGGLITQLGTGAMNLGVSGALDNSNGGTVQTNSTDLILASASLNNNGGTITHAGTGTLSIRPGSGGGSLANVGGKIVSNGQASISVGSFDNTGGTLASQGALSASVQTTLNNTNGRLSSGTALTATSGGSLFNAGGIIGAGGAAAGSTLTLGASSIDNSGGAITNVGNGATTVNGGSQIANRNAAGASGMGSISGNGGVTLNATSISNTQGGQLSGANLQINTANLDNTGGAIGNVASATGDIGISTNTLTATSGQIIASRNLSVTANALGGGGTYSAVNDLTLNLQGNFTTSPNYRFSAGHNLTFTLPGTFSNSGALTAVNGLTINASDIQNSGMLGAGGLLATHSNTLTNTGTIVGGSVSLNAAQTLSNLGTSALIGATDGAGTLELLAADIENRDDSTAADTQAMTTIYGLGRVVLAGGKDANGNYTNGNLIRNQSGLIQSGGDMEIHANQVTNTRRVMTTGGFTSSVDPALLAQLGISLSGCTAINMAACSGQDVGWTTPDNPAFLTMIGGVYTVPPHGGQWNSGYQYTTYTGVAVANTVTSVSPESQIIAGGNLNAASVGTFQNYWSQVAAAGNIASPVTIDQDSWRGQSAPQVQVTYSGEYHYNNYDNSEHNWQLPFGDAPFVGSRPGGYSQAAPADVRSYALPAYESTFTAGGTLSGTGVTINNTAGNAGVTPLGLLPGQTVSGTGANAVSGTIGTLGAGIIAAGAVSGTIGAQNVRAIGAGVVNGSVGAQGVRAIGAGLVSGSVSTGSGSHAGAVAVQGGRILNSGLPNSNNPTIAAATAVNVLNNITVPAGGLFHADPAPNAPYLIETNSAFTNQQQWLSSDYYFHQMGMNPGQIQLRLGDGFYEQKLVQDQILAMTGKSVLTNYASTQDEFQALMTSGAQLAKSLNVAPGTGLSPEQVAQLTTNVVIMQTQIVDGQAVLVPVVYLAKANQENMGNGPVIAATNIDLQNAQSVTNSGTIKAANSFAISGQSIDSSFGTLQSGRQMSLVTKADVNLTSATVNAGSLALQAGGNLVLNTQANVLNQVSATGATRVTTTLGPAASINVMGDAAIVTGGNFEQNVAALNVGGALAMNIGGNWKLGVQQTGETKVVARANGVSDTHIVSDVGSSVKIGGVSSIAVGGDLTATGATINLGGGGAVAARGNVTLQAATATSTVDSNSSGSDHHGSYSDTLHTSDDAVTGTTLKSGDSLAIVSAKDINVIGSTVSLDKGNARLIASGNVNVGAATETHVDNFHGSGSHSGVASHTSEVDRVDQTTTQAVGSTISADGVSVVSGKDINVTGSDIVGTNSVALAAKGNVNIVAATDTWEDSEFHDVKHSGLSGSGGIGFSIGSSEQKDQYDASSVTQSQARSTVGSVAGNVSISAGSDVHIGGSDIIARKAGGDVAGATGNISIAGQNVTIDPGQDSGQSSDHQEARSSGMTLAVTGTPLDTVRNLRSTGSSGTAFQRAQGIGNELGASGADTPSLTATFGRNSSSSTTEMSSRTNAGSTIRGGGNVSVTATGGAMKDANGQSIDGDLSVIGSTISAGGTTTLDANRNILLQASTDQLQQSSQSNSSGMSFQIASPSLGNLTRWISGGPNSGGVSSSPYNAARSSADSNGSSTTQTASVVSGNSVIVKSRTGDIDVVGSGIRGTQGVDLVASEGAINVLAGTESSTGHEESSSHRFGDLGSNGSGTGFSQGVSNSHLVQDTAAQTQNTVRSQIVSGSGSVTLDARQDLTVAGADLSAGKDLTLMGRNVNLDPGVDAQQSSMSQSASQYGVTLALGGAAGNAIAAVNQATGSHRSGDSRLAAIDDAKAALAAYDVANTAQQLARPGGSSQALVKATVSIGGGSSHSESQQSATVSTGSTLNAGGTVTLVATGSGTKDTDGFATDGDINSRGTRISGNDVVLNAARDINLQPAQDLTRQTSSNSSSNASIGVGLGIGGQQNGFTIELAASGAKGHANGDSATNRDTQITATDKLSITSGRDTNLRGAEVSGGTVNANVGRDLNIQSVQDTNTYNSEQASGGFNMSICVPPICYGSTVSGSASVSDQWIKNNYRSVDQQSGIYAGDGGFNVQVGNHTQLDGGVIGSTATPDKNVLSTQTFGYTNLQNSAEYSGSTVGVSVSGSMGRSTPQGTSFSAPVSRNGVTGASPNQLGPSGLGVAGVSSSQSGTTYAAVSLGALTVRGDTATGKDSTAGLSRDVASANAGAVKNSFDSQNVQNDMSVQQGVGQVGMQVVGDVSTALENRASAALEKAKQAYKDANAAGDTAGMAQAQADMTAASQQLALWGNDGAARIGSHAVVAGLGAAMGGGNVAGAVGGTIAGDIAGNAAAGALDETPGGKLLSNMISGVAGAVAGGALGGVGGAMSGANGALGADLYNRQLHSAERELIKKLADQKAEQICNGDATCISTTTTAWSDLLQRVAEGQVDDAANAKNMAYLQNILQTAAVPNSEGALGGVDAYLKNLQAAQDMLAPYMGKPILARGAPIMVDGGVETYFSATPAQRADQYAEYILGTQAPGPVVPGLDLRDQNRLDYLAARNGSAQPDYTLEQLLLGGAVTNKVIGTVGRALGTLDASLAGDVIASKGGNIAASQVTNQGMTLPLSAADRAVLSQIDNFPNTTLQGDVREFVVNNYFARNGYTSLSGKCGVNCFDGVYVKGDTVYINEVKPLNANGSIKLNGPSDSLPTQMTDDWVKGAIQRLRDTGDPAAMQTADIIAAARNDGKLVKLVTGVNNQGATVVKLGR</sequence>
<dbReference type="NCBIfam" id="TIGR01901">
    <property type="entry name" value="adhes_NPXG"/>
    <property type="match status" value="1"/>
</dbReference>
<organism evidence="4 5">
    <name type="scientific">Paraburkholderia phenoliruptrix</name>
    <dbReference type="NCBI Taxonomy" id="252970"/>
    <lineage>
        <taxon>Bacteria</taxon>
        <taxon>Pseudomonadati</taxon>
        <taxon>Pseudomonadota</taxon>
        <taxon>Betaproteobacteria</taxon>
        <taxon>Burkholderiales</taxon>
        <taxon>Burkholderiaceae</taxon>
        <taxon>Paraburkholderia</taxon>
    </lineage>
</organism>
<protein>
    <recommendedName>
        <fullName evidence="3">Filamentous haemagglutinin FhaB/tRNA nuclease CdiA-like TPS domain-containing protein</fullName>
    </recommendedName>
</protein>
<feature type="compositionally biased region" description="Polar residues" evidence="1">
    <location>
        <begin position="3238"/>
        <end position="3256"/>
    </location>
</feature>
<evidence type="ECO:0000313" key="5">
    <source>
        <dbReference type="Proteomes" id="UP000494102"/>
    </source>
</evidence>
<proteinExistence type="predicted"/>
<dbReference type="Proteomes" id="UP000494102">
    <property type="component" value="Unassembled WGS sequence"/>
</dbReference>
<feature type="region of interest" description="Disordered" evidence="1">
    <location>
        <begin position="3220"/>
        <end position="3256"/>
    </location>
</feature>
<keyword evidence="2" id="KW-0732">Signal</keyword>
<feature type="region of interest" description="Disordered" evidence="1">
    <location>
        <begin position="2799"/>
        <end position="2823"/>
    </location>
</feature>
<dbReference type="Pfam" id="PF05860">
    <property type="entry name" value="TPS"/>
    <property type="match status" value="1"/>
</dbReference>
<dbReference type="Pfam" id="PF13332">
    <property type="entry name" value="Fil_haemagg_2"/>
    <property type="match status" value="6"/>
</dbReference>
<feature type="compositionally biased region" description="Polar residues" evidence="1">
    <location>
        <begin position="2987"/>
        <end position="2999"/>
    </location>
</feature>
<feature type="signal peptide" evidence="2">
    <location>
        <begin position="1"/>
        <end position="24"/>
    </location>
</feature>
<dbReference type="SUPFAM" id="SSF51126">
    <property type="entry name" value="Pectin lyase-like"/>
    <property type="match status" value="1"/>
</dbReference>
<dbReference type="InterPro" id="IPR010069">
    <property type="entry name" value="CdiA_FHA1_rpt"/>
</dbReference>
<feature type="chain" id="PRO_5027120175" description="Filamentous haemagglutinin FhaB/tRNA nuclease CdiA-like TPS domain-containing protein" evidence="2">
    <location>
        <begin position="25"/>
        <end position="4375"/>
    </location>
</feature>
<dbReference type="InterPro" id="IPR008638">
    <property type="entry name" value="FhaB/CdiA-like_TPS"/>
</dbReference>
<accession>A0A6J5K905</accession>
<dbReference type="GO" id="GO:0003824">
    <property type="term" value="F:catalytic activity"/>
    <property type="evidence" value="ECO:0007669"/>
    <property type="project" value="UniProtKB-ARBA"/>
</dbReference>
<feature type="compositionally biased region" description="Polar residues" evidence="1">
    <location>
        <begin position="3108"/>
        <end position="3119"/>
    </location>
</feature>
<evidence type="ECO:0000259" key="3">
    <source>
        <dbReference type="SMART" id="SM00912"/>
    </source>
</evidence>
<reference evidence="4 5" key="1">
    <citation type="submission" date="2020-04" db="EMBL/GenBank/DDBJ databases">
        <authorList>
            <person name="De Canck E."/>
        </authorList>
    </citation>
    <scope>NUCLEOTIDE SEQUENCE [LARGE SCALE GENOMIC DNA]</scope>
    <source>
        <strain evidence="4 5">LMG 9964</strain>
    </source>
</reference>
<feature type="compositionally biased region" description="Polar residues" evidence="1">
    <location>
        <begin position="3081"/>
        <end position="3093"/>
    </location>
</feature>
<feature type="compositionally biased region" description="Basic and acidic residues" evidence="1">
    <location>
        <begin position="3302"/>
        <end position="3313"/>
    </location>
</feature>
<feature type="region of interest" description="Disordered" evidence="1">
    <location>
        <begin position="3043"/>
        <end position="3161"/>
    </location>
</feature>
<dbReference type="InterPro" id="IPR011050">
    <property type="entry name" value="Pectin_lyase_fold/virulence"/>
</dbReference>
<feature type="region of interest" description="Disordered" evidence="1">
    <location>
        <begin position="2973"/>
        <end position="2999"/>
    </location>
</feature>
<dbReference type="CDD" id="cd20731">
    <property type="entry name" value="PoNe_FilH_TF-like"/>
    <property type="match status" value="1"/>
</dbReference>
<feature type="domain" description="Filamentous haemagglutinin FhaB/tRNA nuclease CdiA-like TPS" evidence="3">
    <location>
        <begin position="42"/>
        <end position="162"/>
    </location>
</feature>
<dbReference type="Gene3D" id="2.160.20.10">
    <property type="entry name" value="Single-stranded right-handed beta-helix, Pectin lyase-like"/>
    <property type="match status" value="1"/>
</dbReference>
<feature type="compositionally biased region" description="Polar residues" evidence="1">
    <location>
        <begin position="3761"/>
        <end position="3784"/>
    </location>
</feature>
<feature type="region of interest" description="Disordered" evidence="1">
    <location>
        <begin position="3298"/>
        <end position="3329"/>
    </location>
</feature>
<evidence type="ECO:0000313" key="4">
    <source>
        <dbReference type="EMBL" id="CAB4050406.1"/>
    </source>
</evidence>
<gene>
    <name evidence="4" type="ORF">LMG9964_04072</name>
</gene>
<dbReference type="SMART" id="SM00912">
    <property type="entry name" value="Haemagg_act"/>
    <property type="match status" value="1"/>
</dbReference>
<dbReference type="EMBL" id="CADILN010000005">
    <property type="protein sequence ID" value="CAB4050406.1"/>
    <property type="molecule type" value="Genomic_DNA"/>
</dbReference>
<feature type="compositionally biased region" description="Low complexity" evidence="1">
    <location>
        <begin position="3120"/>
        <end position="3131"/>
    </location>
</feature>
<dbReference type="InterPro" id="IPR025157">
    <property type="entry name" value="Hemagglutinin_rpt"/>
</dbReference>
<dbReference type="InterPro" id="IPR012334">
    <property type="entry name" value="Pectin_lyas_fold"/>
</dbReference>
<evidence type="ECO:0000256" key="1">
    <source>
        <dbReference type="SAM" id="MobiDB-lite"/>
    </source>
</evidence>
<feature type="region of interest" description="Disordered" evidence="1">
    <location>
        <begin position="3755"/>
        <end position="3784"/>
    </location>
</feature>
<dbReference type="NCBIfam" id="TIGR01731">
    <property type="entry name" value="fil_hemag_20aa"/>
    <property type="match status" value="38"/>
</dbReference>
<dbReference type="RefSeq" id="WP_254596299.1">
    <property type="nucleotide sequence ID" value="NZ_CADILN010000005.1"/>
</dbReference>
<feature type="compositionally biased region" description="Low complexity" evidence="1">
    <location>
        <begin position="3222"/>
        <end position="3234"/>
    </location>
</feature>